<dbReference type="EMBL" id="WJPO01000001">
    <property type="protein sequence ID" value="MRH19550.1"/>
    <property type="molecule type" value="Genomic_DNA"/>
</dbReference>
<dbReference type="Gene3D" id="3.40.50.410">
    <property type="entry name" value="von Willebrand factor, type A domain"/>
    <property type="match status" value="1"/>
</dbReference>
<dbReference type="Proteomes" id="UP000466730">
    <property type="component" value="Unassembled WGS sequence"/>
</dbReference>
<feature type="signal peptide" evidence="1">
    <location>
        <begin position="1"/>
        <end position="22"/>
    </location>
</feature>
<name>A0A844B177_9RHOB</name>
<evidence type="ECO:0000313" key="3">
    <source>
        <dbReference type="Proteomes" id="UP000466730"/>
    </source>
</evidence>
<keyword evidence="3" id="KW-1185">Reference proteome</keyword>
<dbReference type="Pfam" id="PF06707">
    <property type="entry name" value="DUF1194"/>
    <property type="match status" value="1"/>
</dbReference>
<comment type="caution">
    <text evidence="2">The sequence shown here is derived from an EMBL/GenBank/DDBJ whole genome shotgun (WGS) entry which is preliminary data.</text>
</comment>
<dbReference type="SUPFAM" id="SSF53300">
    <property type="entry name" value="vWA-like"/>
    <property type="match status" value="1"/>
</dbReference>
<dbReference type="AlphaFoldDB" id="A0A844B177"/>
<dbReference type="InterPro" id="IPR010607">
    <property type="entry name" value="DUF1194"/>
</dbReference>
<organism evidence="2 3">
    <name type="scientific">Rhodovulum strictum</name>
    <dbReference type="NCBI Taxonomy" id="58314"/>
    <lineage>
        <taxon>Bacteria</taxon>
        <taxon>Pseudomonadati</taxon>
        <taxon>Pseudomonadota</taxon>
        <taxon>Alphaproteobacteria</taxon>
        <taxon>Rhodobacterales</taxon>
        <taxon>Paracoccaceae</taxon>
        <taxon>Rhodovulum</taxon>
    </lineage>
</organism>
<dbReference type="RefSeq" id="WP_153746863.1">
    <property type="nucleotide sequence ID" value="NZ_BAAADI010000002.1"/>
</dbReference>
<gene>
    <name evidence="2" type="ORF">GH815_00990</name>
</gene>
<sequence>MRPLRPLLAAALCLVAAAPAGAGDRIEVDLELVLMADVSRSMSARELEIQRRGYAAALDSDAVHAAVRSGMLGRIALAYVEWAGSQKVVIDWRLVETRADLAAFAEELASTISAPLQRTSISEALVFGAAMIDGNAYAGLRQVIDISGDGPNNEGRPVTEARDAVIARGIVINGLPLMTRDGVGAAWHLDDLDAYYAHCVIGGPGAFVLPVQDWADFTDAVRRKLVREIAALPPPGPEQLTRVAGYDCLIGERMWQDRRRYWADP</sequence>
<evidence type="ECO:0000256" key="1">
    <source>
        <dbReference type="SAM" id="SignalP"/>
    </source>
</evidence>
<reference evidence="2 3" key="1">
    <citation type="submission" date="2019-11" db="EMBL/GenBank/DDBJ databases">
        <title>Draft Whole-Genome sequence of the marine photosynthetic bacterium Rhodovulum strictum DSM 11289.</title>
        <authorList>
            <person name="Kyndt J.A."/>
            <person name="Meyer T.E."/>
        </authorList>
    </citation>
    <scope>NUCLEOTIDE SEQUENCE [LARGE SCALE GENOMIC DNA]</scope>
    <source>
        <strain evidence="2 3">DSM 11289</strain>
    </source>
</reference>
<evidence type="ECO:0000313" key="2">
    <source>
        <dbReference type="EMBL" id="MRH19550.1"/>
    </source>
</evidence>
<dbReference type="OrthoDB" id="9792179at2"/>
<keyword evidence="1" id="KW-0732">Signal</keyword>
<accession>A0A844B177</accession>
<proteinExistence type="predicted"/>
<feature type="chain" id="PRO_5032834060" evidence="1">
    <location>
        <begin position="23"/>
        <end position="265"/>
    </location>
</feature>
<dbReference type="CDD" id="cd00198">
    <property type="entry name" value="vWFA"/>
    <property type="match status" value="1"/>
</dbReference>
<protein>
    <submittedName>
        <fullName evidence="2">DUF1194 domain-containing protein</fullName>
    </submittedName>
</protein>
<dbReference type="InterPro" id="IPR036465">
    <property type="entry name" value="vWFA_dom_sf"/>
</dbReference>